<evidence type="ECO:0000256" key="1">
    <source>
        <dbReference type="SAM" id="MobiDB-lite"/>
    </source>
</evidence>
<feature type="region of interest" description="Disordered" evidence="1">
    <location>
        <begin position="30"/>
        <end position="67"/>
    </location>
</feature>
<evidence type="ECO:0000313" key="3">
    <source>
        <dbReference type="Proteomes" id="UP001307889"/>
    </source>
</evidence>
<protein>
    <submittedName>
        <fullName evidence="2">Uncharacterized protein</fullName>
    </submittedName>
</protein>
<name>A0ABN7ACX6_9HEMI</name>
<dbReference type="Proteomes" id="UP001307889">
    <property type="component" value="Chromosome 1"/>
</dbReference>
<dbReference type="EMBL" id="AP028909">
    <property type="protein sequence ID" value="BES89102.1"/>
    <property type="molecule type" value="Genomic_DNA"/>
</dbReference>
<keyword evidence="3" id="KW-1185">Reference proteome</keyword>
<proteinExistence type="predicted"/>
<evidence type="ECO:0000313" key="2">
    <source>
        <dbReference type="EMBL" id="BES89102.1"/>
    </source>
</evidence>
<accession>A0ABN7ACX6</accession>
<organism evidence="2 3">
    <name type="scientific">Nesidiocoris tenuis</name>
    <dbReference type="NCBI Taxonomy" id="355587"/>
    <lineage>
        <taxon>Eukaryota</taxon>
        <taxon>Metazoa</taxon>
        <taxon>Ecdysozoa</taxon>
        <taxon>Arthropoda</taxon>
        <taxon>Hexapoda</taxon>
        <taxon>Insecta</taxon>
        <taxon>Pterygota</taxon>
        <taxon>Neoptera</taxon>
        <taxon>Paraneoptera</taxon>
        <taxon>Hemiptera</taxon>
        <taxon>Heteroptera</taxon>
        <taxon>Panheteroptera</taxon>
        <taxon>Cimicomorpha</taxon>
        <taxon>Miridae</taxon>
        <taxon>Dicyphina</taxon>
        <taxon>Nesidiocoris</taxon>
    </lineage>
</organism>
<gene>
    <name evidence="2" type="ORF">NTJ_01909</name>
</gene>
<reference evidence="2 3" key="1">
    <citation type="submission" date="2023-09" db="EMBL/GenBank/DDBJ databases">
        <title>Nesidiocoris tenuis whole genome shotgun sequence.</title>
        <authorList>
            <person name="Shibata T."/>
            <person name="Shimoda M."/>
            <person name="Kobayashi T."/>
            <person name="Uehara T."/>
        </authorList>
    </citation>
    <scope>NUCLEOTIDE SEQUENCE [LARGE SCALE GENOMIC DNA]</scope>
    <source>
        <strain evidence="2 3">Japan</strain>
    </source>
</reference>
<sequence length="67" mass="7461">MYKRRSLRLEPAAFSSEKNFLCAPVRGGDQLRQSHEPVTNDIVVKSERVQSSGYTSPPPLCSASRPK</sequence>